<dbReference type="SUPFAM" id="SSF63748">
    <property type="entry name" value="Tudor/PWWP/MBT"/>
    <property type="match status" value="1"/>
</dbReference>
<feature type="non-terminal residue" evidence="2">
    <location>
        <position position="133"/>
    </location>
</feature>
<evidence type="ECO:0000313" key="2">
    <source>
        <dbReference type="EMBL" id="KAB7502494.1"/>
    </source>
</evidence>
<dbReference type="PROSITE" id="PS50304">
    <property type="entry name" value="TUDOR"/>
    <property type="match status" value="1"/>
</dbReference>
<feature type="domain" description="Tudor" evidence="1">
    <location>
        <begin position="1"/>
        <end position="55"/>
    </location>
</feature>
<dbReference type="EMBL" id="SEYY01007390">
    <property type="protein sequence ID" value="KAB7502494.1"/>
    <property type="molecule type" value="Genomic_DNA"/>
</dbReference>
<reference evidence="2 3" key="1">
    <citation type="journal article" date="2019" name="PLoS Biol.">
        <title>Sex chromosomes control vertical transmission of feminizing Wolbachia symbionts in an isopod.</title>
        <authorList>
            <person name="Becking T."/>
            <person name="Chebbi M.A."/>
            <person name="Giraud I."/>
            <person name="Moumen B."/>
            <person name="Laverre T."/>
            <person name="Caubet Y."/>
            <person name="Peccoud J."/>
            <person name="Gilbert C."/>
            <person name="Cordaux R."/>
        </authorList>
    </citation>
    <scope>NUCLEOTIDE SEQUENCE [LARGE SCALE GENOMIC DNA]</scope>
    <source>
        <strain evidence="2">ANa2</strain>
        <tissue evidence="2">Whole body excluding digestive tract and cuticle</tissue>
    </source>
</reference>
<dbReference type="InterPro" id="IPR002999">
    <property type="entry name" value="Tudor"/>
</dbReference>
<dbReference type="OrthoDB" id="10034606at2759"/>
<evidence type="ECO:0000313" key="3">
    <source>
        <dbReference type="Proteomes" id="UP000326759"/>
    </source>
</evidence>
<feature type="non-terminal residue" evidence="2">
    <location>
        <position position="1"/>
    </location>
</feature>
<comment type="caution">
    <text evidence="2">The sequence shown here is derived from an EMBL/GenBank/DDBJ whole genome shotgun (WGS) entry which is preliminary data.</text>
</comment>
<proteinExistence type="predicted"/>
<sequence length="133" mass="15375">GIYLNRFAKEGNIFLRVKVFNVENDEVLVKFIDFGNERKISTKSLYLIPKKYRNVPALAIEVRLSEIYAQFLEEEGRDDFNVQDVENCLMHTDQKMFASFYGTGDPPLVSLFYKDGNGEKVLCYDNLLIENSS</sequence>
<gene>
    <name evidence="2" type="ORF">Anas_08944</name>
</gene>
<dbReference type="AlphaFoldDB" id="A0A5N5T767"/>
<dbReference type="Pfam" id="PF00567">
    <property type="entry name" value="TUDOR"/>
    <property type="match status" value="1"/>
</dbReference>
<accession>A0A5N5T767</accession>
<evidence type="ECO:0000259" key="1">
    <source>
        <dbReference type="PROSITE" id="PS50304"/>
    </source>
</evidence>
<dbReference type="Gene3D" id="2.30.30.140">
    <property type="match status" value="1"/>
</dbReference>
<name>A0A5N5T767_9CRUS</name>
<organism evidence="2 3">
    <name type="scientific">Armadillidium nasatum</name>
    <dbReference type="NCBI Taxonomy" id="96803"/>
    <lineage>
        <taxon>Eukaryota</taxon>
        <taxon>Metazoa</taxon>
        <taxon>Ecdysozoa</taxon>
        <taxon>Arthropoda</taxon>
        <taxon>Crustacea</taxon>
        <taxon>Multicrustacea</taxon>
        <taxon>Malacostraca</taxon>
        <taxon>Eumalacostraca</taxon>
        <taxon>Peracarida</taxon>
        <taxon>Isopoda</taxon>
        <taxon>Oniscidea</taxon>
        <taxon>Crinocheta</taxon>
        <taxon>Armadillidiidae</taxon>
        <taxon>Armadillidium</taxon>
    </lineage>
</organism>
<dbReference type="Proteomes" id="UP000326759">
    <property type="component" value="Unassembled WGS sequence"/>
</dbReference>
<protein>
    <recommendedName>
        <fullName evidence="1">Tudor domain-containing protein</fullName>
    </recommendedName>
</protein>
<keyword evidence="3" id="KW-1185">Reference proteome</keyword>